<dbReference type="OrthoDB" id="9777604at2"/>
<dbReference type="Pfam" id="PF21761">
    <property type="entry name" value="RedAm-like_C"/>
    <property type="match status" value="1"/>
</dbReference>
<dbReference type="InterPro" id="IPR008927">
    <property type="entry name" value="6-PGluconate_DH-like_C_sf"/>
</dbReference>
<gene>
    <name evidence="5" type="ORF">CCY01nite_07030</name>
</gene>
<keyword evidence="1" id="KW-0560">Oxidoreductase</keyword>
<dbReference type="SUPFAM" id="SSF48179">
    <property type="entry name" value="6-phosphogluconate dehydrogenase C-terminal domain-like"/>
    <property type="match status" value="1"/>
</dbReference>
<dbReference type="GO" id="GO:0050661">
    <property type="term" value="F:NADP binding"/>
    <property type="evidence" value="ECO:0007669"/>
    <property type="project" value="InterPro"/>
</dbReference>
<dbReference type="PANTHER" id="PTHR43580">
    <property type="entry name" value="OXIDOREDUCTASE GLYR1-RELATED"/>
    <property type="match status" value="1"/>
</dbReference>
<evidence type="ECO:0000256" key="1">
    <source>
        <dbReference type="ARBA" id="ARBA00023002"/>
    </source>
</evidence>
<dbReference type="InterPro" id="IPR013328">
    <property type="entry name" value="6PGD_dom2"/>
</dbReference>
<dbReference type="InterPro" id="IPR036291">
    <property type="entry name" value="NAD(P)-bd_dom_sf"/>
</dbReference>
<dbReference type="Proteomes" id="UP000321436">
    <property type="component" value="Unassembled WGS sequence"/>
</dbReference>
<evidence type="ECO:0000259" key="3">
    <source>
        <dbReference type="Pfam" id="PF03446"/>
    </source>
</evidence>
<evidence type="ECO:0000313" key="6">
    <source>
        <dbReference type="Proteomes" id="UP000321436"/>
    </source>
</evidence>
<proteinExistence type="predicted"/>
<sequence>MKAFLGTGLLGANFTKALLKKGEQVQVWNRTALKAKALEAEGAIVYEQIADAVKGAAIVHVALKDDASVDEVLTAAVAGLQPGAMIIDHTTTSAEGAVRRTKAWKERGYTYLHAPVFMGPQNALEGTGFMMVSGDQEVIRKAEPILSPMTGKLINFGPEEGKAAGMKLIGNLFLVTFTAGLADTLALAKALHVSIDDVSALFESWNPAMALQARLKKIGGGNYDQPSWELDMARKDTGLFLQTAEQAGVKLAVIPAIAEEMDRWIEMGFGKKDWTVIGKGSTR</sequence>
<dbReference type="Gene3D" id="1.10.1040.10">
    <property type="entry name" value="N-(1-d-carboxylethyl)-l-norvaline Dehydrogenase, domain 2"/>
    <property type="match status" value="1"/>
</dbReference>
<dbReference type="Pfam" id="PF03446">
    <property type="entry name" value="NAD_binding_2"/>
    <property type="match status" value="1"/>
</dbReference>
<dbReference type="GO" id="GO:0016491">
    <property type="term" value="F:oxidoreductase activity"/>
    <property type="evidence" value="ECO:0007669"/>
    <property type="project" value="UniProtKB-KW"/>
</dbReference>
<keyword evidence="6" id="KW-1185">Reference proteome</keyword>
<name>A0A512RFG3_9BACT</name>
<dbReference type="SUPFAM" id="SSF51735">
    <property type="entry name" value="NAD(P)-binding Rossmann-fold domains"/>
    <property type="match status" value="1"/>
</dbReference>
<dbReference type="EMBL" id="BKAU01000001">
    <property type="protein sequence ID" value="GEP94443.1"/>
    <property type="molecule type" value="Genomic_DNA"/>
</dbReference>
<dbReference type="InterPro" id="IPR048666">
    <property type="entry name" value="RedAm-like_C"/>
</dbReference>
<organism evidence="5 6">
    <name type="scientific">Chitinophaga cymbidii</name>
    <dbReference type="NCBI Taxonomy" id="1096750"/>
    <lineage>
        <taxon>Bacteria</taxon>
        <taxon>Pseudomonadati</taxon>
        <taxon>Bacteroidota</taxon>
        <taxon>Chitinophagia</taxon>
        <taxon>Chitinophagales</taxon>
        <taxon>Chitinophagaceae</taxon>
        <taxon>Chitinophaga</taxon>
    </lineage>
</organism>
<dbReference type="PANTHER" id="PTHR43580:SF2">
    <property type="entry name" value="CYTOKINE-LIKE NUCLEAR FACTOR N-PAC"/>
    <property type="match status" value="1"/>
</dbReference>
<dbReference type="InterPro" id="IPR051265">
    <property type="entry name" value="HIBADH-related_NP60_sf"/>
</dbReference>
<dbReference type="AlphaFoldDB" id="A0A512RFG3"/>
<reference evidence="5 6" key="1">
    <citation type="submission" date="2019-07" db="EMBL/GenBank/DDBJ databases">
        <title>Whole genome shotgun sequence of Chitinophaga cymbidii NBRC 109752.</title>
        <authorList>
            <person name="Hosoyama A."/>
            <person name="Uohara A."/>
            <person name="Ohji S."/>
            <person name="Ichikawa N."/>
        </authorList>
    </citation>
    <scope>NUCLEOTIDE SEQUENCE [LARGE SCALE GENOMIC DNA]</scope>
    <source>
        <strain evidence="5 6">NBRC 109752</strain>
    </source>
</reference>
<accession>A0A512RFG3</accession>
<evidence type="ECO:0000313" key="5">
    <source>
        <dbReference type="EMBL" id="GEP94443.1"/>
    </source>
</evidence>
<dbReference type="InterPro" id="IPR015815">
    <property type="entry name" value="HIBADH-related"/>
</dbReference>
<feature type="domain" description="NADPH-dependent reductive aminase-like C-terminal" evidence="4">
    <location>
        <begin position="168"/>
        <end position="277"/>
    </location>
</feature>
<protein>
    <submittedName>
        <fullName evidence="5">Dehydrogenase</fullName>
    </submittedName>
</protein>
<feature type="domain" description="6-phosphogluconate dehydrogenase NADP-binding" evidence="3">
    <location>
        <begin position="3"/>
        <end position="154"/>
    </location>
</feature>
<evidence type="ECO:0000259" key="4">
    <source>
        <dbReference type="Pfam" id="PF21761"/>
    </source>
</evidence>
<dbReference type="PIRSF" id="PIRSF000103">
    <property type="entry name" value="HIBADH"/>
    <property type="match status" value="1"/>
</dbReference>
<dbReference type="Gene3D" id="3.40.50.720">
    <property type="entry name" value="NAD(P)-binding Rossmann-like Domain"/>
    <property type="match status" value="1"/>
</dbReference>
<dbReference type="InterPro" id="IPR006115">
    <property type="entry name" value="6PGDH_NADP-bd"/>
</dbReference>
<evidence type="ECO:0000256" key="2">
    <source>
        <dbReference type="PIRSR" id="PIRSR000103-1"/>
    </source>
</evidence>
<dbReference type="RefSeq" id="WP_146857914.1">
    <property type="nucleotide sequence ID" value="NZ_BKAU01000001.1"/>
</dbReference>
<feature type="active site" evidence="2">
    <location>
        <position position="167"/>
    </location>
</feature>
<comment type="caution">
    <text evidence="5">The sequence shown here is derived from an EMBL/GenBank/DDBJ whole genome shotgun (WGS) entry which is preliminary data.</text>
</comment>